<keyword evidence="1" id="KW-1133">Transmembrane helix</keyword>
<evidence type="ECO:0000256" key="1">
    <source>
        <dbReference type="SAM" id="Phobius"/>
    </source>
</evidence>
<evidence type="ECO:0000313" key="2">
    <source>
        <dbReference type="EMBL" id="CAI9919202.1"/>
    </source>
</evidence>
<protein>
    <submittedName>
        <fullName evidence="3">Hypothetical_protein</fullName>
    </submittedName>
</protein>
<organism evidence="2">
    <name type="scientific">Hexamita inflata</name>
    <dbReference type="NCBI Taxonomy" id="28002"/>
    <lineage>
        <taxon>Eukaryota</taxon>
        <taxon>Metamonada</taxon>
        <taxon>Diplomonadida</taxon>
        <taxon>Hexamitidae</taxon>
        <taxon>Hexamitinae</taxon>
        <taxon>Hexamita</taxon>
    </lineage>
</organism>
<dbReference type="EMBL" id="CAXDID020000008">
    <property type="protein sequence ID" value="CAL5977662.1"/>
    <property type="molecule type" value="Genomic_DNA"/>
</dbReference>
<keyword evidence="4" id="KW-1185">Reference proteome</keyword>
<feature type="transmembrane region" description="Helical" evidence="1">
    <location>
        <begin position="64"/>
        <end position="85"/>
    </location>
</feature>
<dbReference type="Proteomes" id="UP001642409">
    <property type="component" value="Unassembled WGS sequence"/>
</dbReference>
<keyword evidence="1" id="KW-0472">Membrane</keyword>
<evidence type="ECO:0000313" key="3">
    <source>
        <dbReference type="EMBL" id="CAL5977662.1"/>
    </source>
</evidence>
<keyword evidence="1" id="KW-0812">Transmembrane</keyword>
<sequence>MEAFKPTLLDNISFYAKFKKFNRAPPLPKQCTKCFHPVKLVGNIFICINTNCKKDMIYGPGLRLLGSILCNGIVTSSLLLNVQVIVLLHQLQQNILLMKELWTEYLINFVNIVKNILNVYSFMMEKTKKLMNSQGHVQSIIGENQLKEQLNGSFLYAEDSQGYSVASIFWEEVSKKYNLLLINIVKSVIRYILTDLPHISICHQLLYISQSTTQNTLLTQRILPTTLTVQKDHTAL</sequence>
<reference evidence="2" key="1">
    <citation type="submission" date="2023-06" db="EMBL/GenBank/DDBJ databases">
        <authorList>
            <person name="Kurt Z."/>
        </authorList>
    </citation>
    <scope>NUCLEOTIDE SEQUENCE</scope>
</reference>
<name>A0AA86NGM4_9EUKA</name>
<comment type="caution">
    <text evidence="2">The sequence shown here is derived from an EMBL/GenBank/DDBJ whole genome shotgun (WGS) entry which is preliminary data.</text>
</comment>
<evidence type="ECO:0000313" key="4">
    <source>
        <dbReference type="Proteomes" id="UP001642409"/>
    </source>
</evidence>
<dbReference type="AlphaFoldDB" id="A0AA86NGM4"/>
<accession>A0AA86NGM4</accession>
<gene>
    <name evidence="3" type="ORF">HINF_LOCUS4411</name>
    <name evidence="2" type="ORF">HINF_LOCUS6847</name>
</gene>
<reference evidence="3 4" key="2">
    <citation type="submission" date="2024-07" db="EMBL/GenBank/DDBJ databases">
        <authorList>
            <person name="Akdeniz Z."/>
        </authorList>
    </citation>
    <scope>NUCLEOTIDE SEQUENCE [LARGE SCALE GENOMIC DNA]</scope>
</reference>
<dbReference type="EMBL" id="CATOUU010000171">
    <property type="protein sequence ID" value="CAI9919202.1"/>
    <property type="molecule type" value="Genomic_DNA"/>
</dbReference>
<feature type="transmembrane region" description="Helical" evidence="1">
    <location>
        <begin position="105"/>
        <end position="123"/>
    </location>
</feature>
<proteinExistence type="predicted"/>